<evidence type="ECO:0000256" key="3">
    <source>
        <dbReference type="ARBA" id="ARBA00022553"/>
    </source>
</evidence>
<evidence type="ECO:0000256" key="5">
    <source>
        <dbReference type="ARBA" id="ARBA00023015"/>
    </source>
</evidence>
<dbReference type="Proteomes" id="UP001558481">
    <property type="component" value="Unassembled WGS sequence"/>
</dbReference>
<dbReference type="InterPro" id="IPR036390">
    <property type="entry name" value="WH_DNA-bd_sf"/>
</dbReference>
<evidence type="ECO:0000256" key="8">
    <source>
        <dbReference type="ARBA" id="ARBA00023163"/>
    </source>
</evidence>
<accession>A0ABV3V4X4</accession>
<proteinExistence type="predicted"/>
<dbReference type="InterPro" id="IPR036388">
    <property type="entry name" value="WH-like_DNA-bd_sf"/>
</dbReference>
<gene>
    <name evidence="13" type="ORF">VVR66_13970</name>
</gene>
<dbReference type="PANTHER" id="PTHR45526:SF1">
    <property type="entry name" value="TRANSCRIPTIONAL REGULATORY PROTEIN DCUR-RELATED"/>
    <property type="match status" value="1"/>
</dbReference>
<dbReference type="InterPro" id="IPR024187">
    <property type="entry name" value="Sig_transdc_resp-reg_cit/mal"/>
</dbReference>
<evidence type="ECO:0000313" key="13">
    <source>
        <dbReference type="EMBL" id="MEX3595822.1"/>
    </source>
</evidence>
<keyword evidence="4 9" id="KW-0902">Two-component regulatory system</keyword>
<evidence type="ECO:0000256" key="10">
    <source>
        <dbReference type="PROSITE-ProRule" id="PRU00169"/>
    </source>
</evidence>
<organism evidence="13 14">
    <name type="scientific">Kocuria carniphila</name>
    <dbReference type="NCBI Taxonomy" id="262208"/>
    <lineage>
        <taxon>Bacteria</taxon>
        <taxon>Bacillati</taxon>
        <taxon>Actinomycetota</taxon>
        <taxon>Actinomycetes</taxon>
        <taxon>Micrococcales</taxon>
        <taxon>Micrococcaceae</taxon>
        <taxon>Kocuria</taxon>
    </lineage>
</organism>
<dbReference type="Gene3D" id="3.40.50.2300">
    <property type="match status" value="1"/>
</dbReference>
<dbReference type="EMBL" id="JAYWLU010000017">
    <property type="protein sequence ID" value="MEX3595822.1"/>
    <property type="molecule type" value="Genomic_DNA"/>
</dbReference>
<dbReference type="InterPro" id="IPR051271">
    <property type="entry name" value="2C-system_Tx_regulators"/>
</dbReference>
<dbReference type="SMART" id="SM00448">
    <property type="entry name" value="REC"/>
    <property type="match status" value="1"/>
</dbReference>
<evidence type="ECO:0000256" key="2">
    <source>
        <dbReference type="ARBA" id="ARBA00022490"/>
    </source>
</evidence>
<evidence type="ECO:0000256" key="4">
    <source>
        <dbReference type="ARBA" id="ARBA00023012"/>
    </source>
</evidence>
<dbReference type="InterPro" id="IPR001789">
    <property type="entry name" value="Sig_transdc_resp-reg_receiver"/>
</dbReference>
<name>A0ABV3V4X4_9MICC</name>
<keyword evidence="2 9" id="KW-0963">Cytoplasm</keyword>
<evidence type="ECO:0000256" key="1">
    <source>
        <dbReference type="ARBA" id="ARBA00004496"/>
    </source>
</evidence>
<dbReference type="PANTHER" id="PTHR45526">
    <property type="entry name" value="TRANSCRIPTIONAL REGULATORY PROTEIN DPIA"/>
    <property type="match status" value="1"/>
</dbReference>
<evidence type="ECO:0000256" key="11">
    <source>
        <dbReference type="SAM" id="MobiDB-lite"/>
    </source>
</evidence>
<dbReference type="SUPFAM" id="SSF46785">
    <property type="entry name" value="Winged helix' DNA-binding domain"/>
    <property type="match status" value="1"/>
</dbReference>
<keyword evidence="7 9" id="KW-0010">Activator</keyword>
<keyword evidence="14" id="KW-1185">Reference proteome</keyword>
<dbReference type="RefSeq" id="WP_095798343.1">
    <property type="nucleotide sequence ID" value="NZ_JALXKX010000050.1"/>
</dbReference>
<evidence type="ECO:0000259" key="12">
    <source>
        <dbReference type="PROSITE" id="PS50110"/>
    </source>
</evidence>
<dbReference type="Gene3D" id="1.10.10.10">
    <property type="entry name" value="Winged helix-like DNA-binding domain superfamily/Winged helix DNA-binding domain"/>
    <property type="match status" value="1"/>
</dbReference>
<comment type="subcellular location">
    <subcellularLocation>
        <location evidence="1 9">Cytoplasm</location>
    </subcellularLocation>
</comment>
<feature type="domain" description="Response regulatory" evidence="12">
    <location>
        <begin position="3"/>
        <end position="124"/>
    </location>
</feature>
<keyword evidence="6 9" id="KW-0238">DNA-binding</keyword>
<feature type="region of interest" description="Disordered" evidence="11">
    <location>
        <begin position="209"/>
        <end position="232"/>
    </location>
</feature>
<reference evidence="13 14" key="1">
    <citation type="journal article" date="2024" name="Fungal Genet. Biol.">
        <title>The porcine skin microbiome exhibits broad fungal antagonism.</title>
        <authorList>
            <person name="De La Cruz K.F."/>
            <person name="Townsend E.C."/>
            <person name="Alex Cheong J.Z."/>
            <person name="Salamzade R."/>
            <person name="Liu A."/>
            <person name="Sandstrom S."/>
            <person name="Davila E."/>
            <person name="Huang L."/>
            <person name="Xu K.H."/>
            <person name="Wu S.Y."/>
            <person name="Meudt J.J."/>
            <person name="Shanmuganayagam D."/>
            <person name="Gibson A.L.F."/>
            <person name="Kalan L.R."/>
        </authorList>
    </citation>
    <scope>NUCLEOTIDE SEQUENCE [LARGE SCALE GENOMIC DNA]</scope>
    <source>
        <strain evidence="13 14">LK2625</strain>
    </source>
</reference>
<comment type="caution">
    <text evidence="13">The sequence shown here is derived from an EMBL/GenBank/DDBJ whole genome shotgun (WGS) entry which is preliminary data.</text>
</comment>
<dbReference type="Pfam" id="PF08279">
    <property type="entry name" value="HTH_11"/>
    <property type="match status" value="1"/>
</dbReference>
<dbReference type="InterPro" id="IPR011006">
    <property type="entry name" value="CheY-like_superfamily"/>
</dbReference>
<protein>
    <recommendedName>
        <fullName evidence="9">Transcriptional regulatory protein</fullName>
    </recommendedName>
</protein>
<dbReference type="InterPro" id="IPR013196">
    <property type="entry name" value="HTH_11"/>
</dbReference>
<dbReference type="PROSITE" id="PS50110">
    <property type="entry name" value="RESPONSE_REGULATORY"/>
    <property type="match status" value="1"/>
</dbReference>
<dbReference type="Pfam" id="PF00072">
    <property type="entry name" value="Response_reg"/>
    <property type="match status" value="1"/>
</dbReference>
<evidence type="ECO:0000256" key="6">
    <source>
        <dbReference type="ARBA" id="ARBA00023125"/>
    </source>
</evidence>
<dbReference type="SUPFAM" id="SSF52172">
    <property type="entry name" value="CheY-like"/>
    <property type="match status" value="1"/>
</dbReference>
<evidence type="ECO:0000313" key="14">
    <source>
        <dbReference type="Proteomes" id="UP001558481"/>
    </source>
</evidence>
<evidence type="ECO:0000256" key="7">
    <source>
        <dbReference type="ARBA" id="ARBA00023159"/>
    </source>
</evidence>
<keyword evidence="3 10" id="KW-0597">Phosphoprotein</keyword>
<sequence>MINVFVVDDEELTAAAHAEYVKRCPGFRVVGVALTGQAAARAIIQKSTGPEPVHLVLQDINLPDMSGLDVARTLRARRVDVDFMIVSAHRDAGTVRGATALGVVGYLIKPFTFAVFERKLASYAEYHRLLSAATPATTTFDQDELDRAFATMQDQSPPKVPKGLSPETLGSLVTALQEAGQFRSAAELAKDLGLSRVTARRYLEHLTEKGTVQRRSRHGTPGRPELEYGWNG</sequence>
<keyword evidence="8 9" id="KW-0804">Transcription</keyword>
<feature type="modified residue" description="4-aspartylphosphate" evidence="10">
    <location>
        <position position="59"/>
    </location>
</feature>
<evidence type="ECO:0000256" key="9">
    <source>
        <dbReference type="PIRNR" id="PIRNR006171"/>
    </source>
</evidence>
<dbReference type="PIRSF" id="PIRSF006171">
    <property type="entry name" value="RR_citrat_malat"/>
    <property type="match status" value="1"/>
</dbReference>
<keyword evidence="5 9" id="KW-0805">Transcription regulation</keyword>